<sequence length="749" mass="85021">MEQLTKNLLVGMNPEQEKAVKTTEGPLLIMAGAGSGKTRVLTHRIAYLVVEKEVYPSKILAITFTNKAAREMRERIDAILGNGTGDSMWVSTFHSMCVRILRRNIDQIGMSKNFSILDSTDQLSVVKNVLKEENIDSKRFEPRAILNAISSAKNECITADEFAANMNEHNPYEKTVATVYKGYEKRLRRNQSLDFDDLIMTTITLFKRVPEVLEYYQNKFQYIHVDEYQDTNKSQYLLVKLLAKKFQNICVVGDSDQSIYRWRGADIGNILSFEKDYPNAKAIMLEQNYRSTKRILQAANDVIQNNTTRYPKELRTDNAEGEKIAMYKAYNEQEEAQFVVQTIQQLIDKENRTLDDFAILYRTNAQSRVMEEVLVKSNMSYQIVGGTKFYDRKEIKDLLAYLRLIANNDDDLSLARIINEPKRSIGATSFEKMARYAIDQDRSIFDAMNDLFFMGLTGKAAASAEHFYAMIKGFTEMQEYLSVTELVEQVIEKSGYRAMLQNEKTIEAESRLENIEEFLSVTKAFEERSEDKTLISFLTDLALVADIDALDKEDTSKGSIILMTMHAAKGLEFPVVFIIGMEENIFPHSRSLDDNDEMEEERRLMYVGVTRAEERLYLTCAGSRTIFGRTSYNNASRFLREISADITESISKSGSNLDVPFASSNRSNGYKKRSLGEVQQTKPASARLQSTGGDQFGWKAGDKAVHKKWGTGMVVSVKGEGDGTELDIAFPQPIGIKRLLAQFAPIEKA</sequence>
<evidence type="ECO:0000256" key="3">
    <source>
        <dbReference type="ARBA" id="ARBA00022801"/>
    </source>
</evidence>
<evidence type="ECO:0000256" key="2">
    <source>
        <dbReference type="ARBA" id="ARBA00022741"/>
    </source>
</evidence>
<evidence type="ECO:0000256" key="7">
    <source>
        <dbReference type="ARBA" id="ARBA00023235"/>
    </source>
</evidence>
<evidence type="ECO:0000256" key="12">
    <source>
        <dbReference type="SAM" id="MobiDB-lite"/>
    </source>
</evidence>
<organism evidence="15 16">
    <name type="scientific">Lysinibacillus contaminans</name>
    <dbReference type="NCBI Taxonomy" id="1293441"/>
    <lineage>
        <taxon>Bacteria</taxon>
        <taxon>Bacillati</taxon>
        <taxon>Bacillota</taxon>
        <taxon>Bacilli</taxon>
        <taxon>Bacillales</taxon>
        <taxon>Bacillaceae</taxon>
        <taxon>Lysinibacillus</taxon>
    </lineage>
</organism>
<dbReference type="NCBIfam" id="TIGR01073">
    <property type="entry name" value="pcrA"/>
    <property type="match status" value="1"/>
</dbReference>
<keyword evidence="3 10" id="KW-0378">Hydrolase</keyword>
<evidence type="ECO:0000256" key="1">
    <source>
        <dbReference type="ARBA" id="ARBA00009922"/>
    </source>
</evidence>
<comment type="catalytic activity">
    <reaction evidence="9 11">
        <text>ATP + H2O = ADP + phosphate + H(+)</text>
        <dbReference type="Rhea" id="RHEA:13065"/>
        <dbReference type="ChEBI" id="CHEBI:15377"/>
        <dbReference type="ChEBI" id="CHEBI:15378"/>
        <dbReference type="ChEBI" id="CHEBI:30616"/>
        <dbReference type="ChEBI" id="CHEBI:43474"/>
        <dbReference type="ChEBI" id="CHEBI:456216"/>
        <dbReference type="EC" id="5.6.2.4"/>
    </reaction>
</comment>
<dbReference type="SUPFAM" id="SSF52540">
    <property type="entry name" value="P-loop containing nucleoside triphosphate hydrolases"/>
    <property type="match status" value="1"/>
</dbReference>
<dbReference type="PANTHER" id="PTHR11070">
    <property type="entry name" value="UVRD / RECB / PCRA DNA HELICASE FAMILY MEMBER"/>
    <property type="match status" value="1"/>
</dbReference>
<feature type="domain" description="UvrD-like helicase ATP-binding" evidence="13">
    <location>
        <begin position="10"/>
        <end position="292"/>
    </location>
</feature>
<evidence type="ECO:0000256" key="10">
    <source>
        <dbReference type="PROSITE-ProRule" id="PRU00560"/>
    </source>
</evidence>
<evidence type="ECO:0000256" key="9">
    <source>
        <dbReference type="ARBA" id="ARBA00048988"/>
    </source>
</evidence>
<dbReference type="GO" id="GO:0004386">
    <property type="term" value="F:helicase activity"/>
    <property type="evidence" value="ECO:0007669"/>
    <property type="project" value="UniProtKB-KW"/>
</dbReference>
<reference evidence="16" key="1">
    <citation type="submission" date="2015-07" db="EMBL/GenBank/DDBJ databases">
        <title>Fjat-14205 dsm 2895.</title>
        <authorList>
            <person name="Liu B."/>
            <person name="Wang J."/>
            <person name="Zhu Y."/>
            <person name="Liu G."/>
            <person name="Chen Q."/>
            <person name="Chen Z."/>
            <person name="Lan J."/>
            <person name="Che J."/>
            <person name="Ge C."/>
            <person name="Shi H."/>
            <person name="Pan Z."/>
            <person name="Liu X."/>
        </authorList>
    </citation>
    <scope>NUCLEOTIDE SEQUENCE [LARGE SCALE GENOMIC DNA]</scope>
    <source>
        <strain evidence="16">DSM 25560</strain>
    </source>
</reference>
<evidence type="ECO:0000313" key="16">
    <source>
        <dbReference type="Proteomes" id="UP000050668"/>
    </source>
</evidence>
<dbReference type="EC" id="5.6.2.4" evidence="11"/>
<dbReference type="CDD" id="cd17932">
    <property type="entry name" value="DEXQc_UvrD"/>
    <property type="match status" value="1"/>
</dbReference>
<dbReference type="CDD" id="cd18807">
    <property type="entry name" value="SF1_C_UvrD"/>
    <property type="match status" value="1"/>
</dbReference>
<keyword evidence="2 10" id="KW-0547">Nucleotide-binding</keyword>
<comment type="caution">
    <text evidence="15">The sequence shown here is derived from an EMBL/GenBank/DDBJ whole genome shotgun (WGS) entry which is preliminary data.</text>
</comment>
<comment type="similarity">
    <text evidence="1 11">Belongs to the helicase family. UvrD subfamily.</text>
</comment>
<dbReference type="InterPro" id="IPR014016">
    <property type="entry name" value="UvrD-like_ATP-bd"/>
</dbReference>
<evidence type="ECO:0000256" key="5">
    <source>
        <dbReference type="ARBA" id="ARBA00022840"/>
    </source>
</evidence>
<comment type="catalytic activity">
    <reaction evidence="8">
        <text>Couples ATP hydrolysis with the unwinding of duplex DNA by translocating in the 3'-5' direction.</text>
        <dbReference type="EC" id="5.6.2.4"/>
    </reaction>
</comment>
<evidence type="ECO:0000256" key="4">
    <source>
        <dbReference type="ARBA" id="ARBA00022806"/>
    </source>
</evidence>
<accession>A0ABR5K4Z8</accession>
<dbReference type="Gene3D" id="1.10.10.160">
    <property type="match status" value="1"/>
</dbReference>
<evidence type="ECO:0000256" key="11">
    <source>
        <dbReference type="RuleBase" id="RU364053"/>
    </source>
</evidence>
<dbReference type="EMBL" id="LGRV01000001">
    <property type="protein sequence ID" value="KOS71456.1"/>
    <property type="molecule type" value="Genomic_DNA"/>
</dbReference>
<dbReference type="InterPro" id="IPR014017">
    <property type="entry name" value="DNA_helicase_UvrD-like_C"/>
</dbReference>
<evidence type="ECO:0000313" key="15">
    <source>
        <dbReference type="EMBL" id="KOS71456.1"/>
    </source>
</evidence>
<feature type="binding site" evidence="10">
    <location>
        <begin position="31"/>
        <end position="38"/>
    </location>
    <ligand>
        <name>ATP</name>
        <dbReference type="ChEBI" id="CHEBI:30616"/>
    </ligand>
</feature>
<proteinExistence type="inferred from homology"/>
<dbReference type="InterPro" id="IPR013986">
    <property type="entry name" value="DExx_box_DNA_helicase_dom_sf"/>
</dbReference>
<name>A0ABR5K4Z8_9BACI</name>
<dbReference type="InterPro" id="IPR000212">
    <property type="entry name" value="DNA_helicase_UvrD/REP"/>
</dbReference>
<evidence type="ECO:0000259" key="14">
    <source>
        <dbReference type="PROSITE" id="PS51217"/>
    </source>
</evidence>
<dbReference type="InterPro" id="IPR027417">
    <property type="entry name" value="P-loop_NTPase"/>
</dbReference>
<feature type="compositionally biased region" description="Polar residues" evidence="12">
    <location>
        <begin position="677"/>
        <end position="693"/>
    </location>
</feature>
<keyword evidence="16" id="KW-1185">Reference proteome</keyword>
<dbReference type="PROSITE" id="PS51217">
    <property type="entry name" value="UVRD_HELICASE_CTER"/>
    <property type="match status" value="1"/>
</dbReference>
<dbReference type="Pfam" id="PF13361">
    <property type="entry name" value="UvrD_C"/>
    <property type="match status" value="1"/>
</dbReference>
<keyword evidence="6 11" id="KW-0238">DNA-binding</keyword>
<dbReference type="Pfam" id="PF21196">
    <property type="entry name" value="PcrA_UvrD_tudor"/>
    <property type="match status" value="1"/>
</dbReference>
<dbReference type="Gene3D" id="1.10.486.10">
    <property type="entry name" value="PCRA, domain 4"/>
    <property type="match status" value="1"/>
</dbReference>
<dbReference type="InterPro" id="IPR005751">
    <property type="entry name" value="ATP-dep_DNA_helicase_PcrA"/>
</dbReference>
<dbReference type="PANTHER" id="PTHR11070:SF2">
    <property type="entry name" value="ATP-DEPENDENT DNA HELICASE SRS2"/>
    <property type="match status" value="1"/>
</dbReference>
<dbReference type="RefSeq" id="WP_053581918.1">
    <property type="nucleotide sequence ID" value="NZ_LGRV01000001.1"/>
</dbReference>
<keyword evidence="7" id="KW-0413">Isomerase</keyword>
<gene>
    <name evidence="15" type="ORF">AEA09_00115</name>
</gene>
<evidence type="ECO:0000256" key="8">
    <source>
        <dbReference type="ARBA" id="ARBA00034617"/>
    </source>
</evidence>
<feature type="region of interest" description="Disordered" evidence="12">
    <location>
        <begin position="664"/>
        <end position="693"/>
    </location>
</feature>
<keyword evidence="5 10" id="KW-0067">ATP-binding</keyword>
<evidence type="ECO:0000256" key="6">
    <source>
        <dbReference type="ARBA" id="ARBA00023125"/>
    </source>
</evidence>
<feature type="domain" description="UvrD-like helicase C-terminal" evidence="14">
    <location>
        <begin position="293"/>
        <end position="570"/>
    </location>
</feature>
<dbReference type="Gene3D" id="3.40.50.300">
    <property type="entry name" value="P-loop containing nucleotide triphosphate hydrolases"/>
    <property type="match status" value="2"/>
</dbReference>
<protein>
    <recommendedName>
        <fullName evidence="11">ATP-dependent DNA helicase</fullName>
        <ecNumber evidence="11">5.6.2.4</ecNumber>
    </recommendedName>
</protein>
<dbReference type="Proteomes" id="UP000050668">
    <property type="component" value="Unassembled WGS sequence"/>
</dbReference>
<keyword evidence="4 10" id="KW-0347">Helicase</keyword>
<evidence type="ECO:0000259" key="13">
    <source>
        <dbReference type="PROSITE" id="PS51198"/>
    </source>
</evidence>
<dbReference type="Pfam" id="PF00580">
    <property type="entry name" value="UvrD-helicase"/>
    <property type="match status" value="1"/>
</dbReference>
<dbReference type="PROSITE" id="PS51198">
    <property type="entry name" value="UVRD_HELICASE_ATP_BIND"/>
    <property type="match status" value="1"/>
</dbReference>